<evidence type="ECO:0000256" key="1">
    <source>
        <dbReference type="SAM" id="MobiDB-lite"/>
    </source>
</evidence>
<dbReference type="Proteomes" id="UP000006038">
    <property type="component" value="Chromosome 1"/>
</dbReference>
<feature type="compositionally biased region" description="Acidic residues" evidence="1">
    <location>
        <begin position="23"/>
        <end position="40"/>
    </location>
</feature>
<dbReference type="HOGENOM" id="CLU_2324107_0_0_1"/>
<reference evidence="2" key="2">
    <citation type="submission" date="2013-04" db="UniProtKB">
        <authorList>
            <consortium name="EnsemblPlants"/>
        </authorList>
    </citation>
    <scope>IDENTIFICATION</scope>
</reference>
<dbReference type="STRING" id="4533.J3KY01"/>
<dbReference type="AlphaFoldDB" id="J3KY01"/>
<evidence type="ECO:0000313" key="2">
    <source>
        <dbReference type="EnsemblPlants" id="OB01G18570.1"/>
    </source>
</evidence>
<accession>J3KY01</accession>
<reference evidence="2" key="1">
    <citation type="journal article" date="2013" name="Nat. Commun.">
        <title>Whole-genome sequencing of Oryza brachyantha reveals mechanisms underlying Oryza genome evolution.</title>
        <authorList>
            <person name="Chen J."/>
            <person name="Huang Q."/>
            <person name="Gao D."/>
            <person name="Wang J."/>
            <person name="Lang Y."/>
            <person name="Liu T."/>
            <person name="Li B."/>
            <person name="Bai Z."/>
            <person name="Luis Goicoechea J."/>
            <person name="Liang C."/>
            <person name="Chen C."/>
            <person name="Zhang W."/>
            <person name="Sun S."/>
            <person name="Liao Y."/>
            <person name="Zhang X."/>
            <person name="Yang L."/>
            <person name="Song C."/>
            <person name="Wang M."/>
            <person name="Shi J."/>
            <person name="Liu G."/>
            <person name="Liu J."/>
            <person name="Zhou H."/>
            <person name="Zhou W."/>
            <person name="Yu Q."/>
            <person name="An N."/>
            <person name="Chen Y."/>
            <person name="Cai Q."/>
            <person name="Wang B."/>
            <person name="Liu B."/>
            <person name="Min J."/>
            <person name="Huang Y."/>
            <person name="Wu H."/>
            <person name="Li Z."/>
            <person name="Zhang Y."/>
            <person name="Yin Y."/>
            <person name="Song W."/>
            <person name="Jiang J."/>
            <person name="Jackson S.A."/>
            <person name="Wing R.A."/>
            <person name="Wang J."/>
            <person name="Chen M."/>
        </authorList>
    </citation>
    <scope>NUCLEOTIDE SEQUENCE [LARGE SCALE GENOMIC DNA]</scope>
    <source>
        <strain evidence="2">cv. IRGC 101232</strain>
    </source>
</reference>
<organism evidence="2">
    <name type="scientific">Oryza brachyantha</name>
    <name type="common">malo sina</name>
    <dbReference type="NCBI Taxonomy" id="4533"/>
    <lineage>
        <taxon>Eukaryota</taxon>
        <taxon>Viridiplantae</taxon>
        <taxon>Streptophyta</taxon>
        <taxon>Embryophyta</taxon>
        <taxon>Tracheophyta</taxon>
        <taxon>Spermatophyta</taxon>
        <taxon>Magnoliopsida</taxon>
        <taxon>Liliopsida</taxon>
        <taxon>Poales</taxon>
        <taxon>Poaceae</taxon>
        <taxon>BOP clade</taxon>
        <taxon>Oryzoideae</taxon>
        <taxon>Oryzeae</taxon>
        <taxon>Oryzinae</taxon>
        <taxon>Oryza</taxon>
    </lineage>
</organism>
<dbReference type="Gramene" id="OB01G18570.1">
    <property type="protein sequence ID" value="OB01G18570.1"/>
    <property type="gene ID" value="OB01G18570"/>
</dbReference>
<sequence>MVVYSAGLDKSVKVWRIRVVGKEEEEEDDDDDDLDDEDDGVGVGGEHDAAETSPAGKDTDARDEAAVVADEEAEVVVALGAATPVLSPVWVEKRRTSRG</sequence>
<proteinExistence type="predicted"/>
<feature type="region of interest" description="Disordered" evidence="1">
    <location>
        <begin position="19"/>
        <end position="66"/>
    </location>
</feature>
<evidence type="ECO:0000313" key="3">
    <source>
        <dbReference type="Proteomes" id="UP000006038"/>
    </source>
</evidence>
<name>J3KY01_ORYBR</name>
<protein>
    <submittedName>
        <fullName evidence="2">Uncharacterized protein</fullName>
    </submittedName>
</protein>
<dbReference type="EnsemblPlants" id="OB01G18570.1">
    <property type="protein sequence ID" value="OB01G18570.1"/>
    <property type="gene ID" value="OB01G18570"/>
</dbReference>
<keyword evidence="3" id="KW-1185">Reference proteome</keyword>